<evidence type="ECO:0000256" key="5">
    <source>
        <dbReference type="SAM" id="Phobius"/>
    </source>
</evidence>
<accession>A0A1G7GVT4</accession>
<feature type="domain" description="NADH:quinone oxidoreductase/Mrp antiporter transmembrane" evidence="6">
    <location>
        <begin position="143"/>
        <end position="432"/>
    </location>
</feature>
<proteinExistence type="predicted"/>
<keyword evidence="2 5" id="KW-0812">Transmembrane</keyword>
<dbReference type="GO" id="GO:0003954">
    <property type="term" value="F:NADH dehydrogenase activity"/>
    <property type="evidence" value="ECO:0007669"/>
    <property type="project" value="TreeGrafter"/>
</dbReference>
<feature type="transmembrane region" description="Helical" evidence="5">
    <location>
        <begin position="33"/>
        <end position="56"/>
    </location>
</feature>
<feature type="transmembrane region" description="Helical" evidence="5">
    <location>
        <begin position="189"/>
        <end position="208"/>
    </location>
</feature>
<feature type="transmembrane region" description="Helical" evidence="5">
    <location>
        <begin position="6"/>
        <end position="26"/>
    </location>
</feature>
<feature type="transmembrane region" description="Helical" evidence="5">
    <location>
        <begin position="332"/>
        <end position="358"/>
    </location>
</feature>
<protein>
    <submittedName>
        <fullName evidence="8">NADH dehydrogenase subunit L</fullName>
    </submittedName>
</protein>
<feature type="transmembrane region" description="Helical" evidence="5">
    <location>
        <begin position="274"/>
        <end position="292"/>
    </location>
</feature>
<dbReference type="OrthoDB" id="371891at2157"/>
<dbReference type="InterPro" id="IPR001750">
    <property type="entry name" value="ND/Mrp_TM"/>
</dbReference>
<dbReference type="Gene3D" id="1.20.5.2700">
    <property type="match status" value="1"/>
</dbReference>
<feature type="transmembrane region" description="Helical" evidence="5">
    <location>
        <begin position="364"/>
        <end position="381"/>
    </location>
</feature>
<feature type="transmembrane region" description="Helical" evidence="5">
    <location>
        <begin position="659"/>
        <end position="681"/>
    </location>
</feature>
<feature type="transmembrane region" description="Helical" evidence="5">
    <location>
        <begin position="126"/>
        <end position="143"/>
    </location>
</feature>
<evidence type="ECO:0000259" key="6">
    <source>
        <dbReference type="Pfam" id="PF00361"/>
    </source>
</evidence>
<dbReference type="RefSeq" id="WP_149797108.1">
    <property type="nucleotide sequence ID" value="NZ_FNBO01000001.1"/>
</dbReference>
<feature type="transmembrane region" description="Helical" evidence="5">
    <location>
        <begin position="554"/>
        <end position="576"/>
    </location>
</feature>
<name>A0A1G7GVT4_9EURY</name>
<dbReference type="Pfam" id="PF00662">
    <property type="entry name" value="Proton_antipo_N"/>
    <property type="match status" value="1"/>
</dbReference>
<feature type="transmembrane region" description="Helical" evidence="5">
    <location>
        <begin position="236"/>
        <end position="253"/>
    </location>
</feature>
<dbReference type="NCBIfam" id="NF005141">
    <property type="entry name" value="PRK06590.1"/>
    <property type="match status" value="1"/>
</dbReference>
<comment type="subcellular location">
    <subcellularLocation>
        <location evidence="1">Membrane</location>
        <topology evidence="1">Multi-pass membrane protein</topology>
    </subcellularLocation>
</comment>
<keyword evidence="3 5" id="KW-1133">Transmembrane helix</keyword>
<evidence type="ECO:0000256" key="2">
    <source>
        <dbReference type="ARBA" id="ARBA00022692"/>
    </source>
</evidence>
<dbReference type="InterPro" id="IPR001516">
    <property type="entry name" value="Proton_antipo_N"/>
</dbReference>
<feature type="domain" description="NADH-Ubiquinone oxidoreductase (complex I) chain 5 N-terminal" evidence="7">
    <location>
        <begin position="80"/>
        <end position="127"/>
    </location>
</feature>
<feature type="transmembrane region" description="Helical" evidence="5">
    <location>
        <begin position="487"/>
        <end position="505"/>
    </location>
</feature>
<dbReference type="InterPro" id="IPR018393">
    <property type="entry name" value="NADHpl_OxRdtase_5_subgr"/>
</dbReference>
<dbReference type="InterPro" id="IPR003945">
    <property type="entry name" value="NU5C-like"/>
</dbReference>
<dbReference type="Pfam" id="PF00361">
    <property type="entry name" value="Proton_antipo_M"/>
    <property type="match status" value="1"/>
</dbReference>
<feature type="transmembrane region" description="Helical" evidence="5">
    <location>
        <begin position="92"/>
        <end position="114"/>
    </location>
</feature>
<evidence type="ECO:0000256" key="1">
    <source>
        <dbReference type="ARBA" id="ARBA00004141"/>
    </source>
</evidence>
<evidence type="ECO:0000259" key="7">
    <source>
        <dbReference type="Pfam" id="PF00662"/>
    </source>
</evidence>
<dbReference type="PANTHER" id="PTHR42829:SF2">
    <property type="entry name" value="NADH-UBIQUINONE OXIDOREDUCTASE CHAIN 5"/>
    <property type="match status" value="1"/>
</dbReference>
<dbReference type="AlphaFoldDB" id="A0A1G7GVT4"/>
<feature type="transmembrane region" description="Helical" evidence="5">
    <location>
        <begin position="441"/>
        <end position="466"/>
    </location>
</feature>
<feature type="transmembrane region" description="Helical" evidence="5">
    <location>
        <begin position="149"/>
        <end position="168"/>
    </location>
</feature>
<feature type="transmembrane region" description="Helical" evidence="5">
    <location>
        <begin position="401"/>
        <end position="421"/>
    </location>
</feature>
<evidence type="ECO:0000313" key="8">
    <source>
        <dbReference type="EMBL" id="SDE92211.1"/>
    </source>
</evidence>
<dbReference type="PRINTS" id="PR01434">
    <property type="entry name" value="NADHDHGNASE5"/>
</dbReference>
<gene>
    <name evidence="8" type="ORF">SAMN04488067_10186</name>
</gene>
<dbReference type="EMBL" id="FNBO01000001">
    <property type="protein sequence ID" value="SDE92211.1"/>
    <property type="molecule type" value="Genomic_DNA"/>
</dbReference>
<evidence type="ECO:0000313" key="9">
    <source>
        <dbReference type="Proteomes" id="UP000324020"/>
    </source>
</evidence>
<dbReference type="GO" id="GO:0008137">
    <property type="term" value="F:NADH dehydrogenase (ubiquinone) activity"/>
    <property type="evidence" value="ECO:0007669"/>
    <property type="project" value="InterPro"/>
</dbReference>
<keyword evidence="9" id="KW-1185">Reference proteome</keyword>
<dbReference type="GO" id="GO:0015990">
    <property type="term" value="P:electron transport coupled proton transport"/>
    <property type="evidence" value="ECO:0007669"/>
    <property type="project" value="TreeGrafter"/>
</dbReference>
<dbReference type="GO" id="GO:0042773">
    <property type="term" value="P:ATP synthesis coupled electron transport"/>
    <property type="evidence" value="ECO:0007669"/>
    <property type="project" value="InterPro"/>
</dbReference>
<dbReference type="Proteomes" id="UP000324020">
    <property type="component" value="Unassembled WGS sequence"/>
</dbReference>
<dbReference type="PRINTS" id="PR01435">
    <property type="entry name" value="NPOXDRDTASE5"/>
</dbReference>
<evidence type="ECO:0000256" key="3">
    <source>
        <dbReference type="ARBA" id="ARBA00022989"/>
    </source>
</evidence>
<dbReference type="PANTHER" id="PTHR42829">
    <property type="entry name" value="NADH-UBIQUINONE OXIDOREDUCTASE CHAIN 5"/>
    <property type="match status" value="1"/>
</dbReference>
<dbReference type="GO" id="GO:0016020">
    <property type="term" value="C:membrane"/>
    <property type="evidence" value="ECO:0007669"/>
    <property type="project" value="UniProtKB-SubCell"/>
</dbReference>
<organism evidence="8 9">
    <name type="scientific">Halorubrum xinjiangense</name>
    <dbReference type="NCBI Taxonomy" id="261291"/>
    <lineage>
        <taxon>Archaea</taxon>
        <taxon>Methanobacteriati</taxon>
        <taxon>Methanobacteriota</taxon>
        <taxon>Stenosarchaea group</taxon>
        <taxon>Halobacteria</taxon>
        <taxon>Halobacteriales</taxon>
        <taxon>Haloferacaceae</taxon>
        <taxon>Halorubrum</taxon>
    </lineage>
</organism>
<keyword evidence="4 5" id="KW-0472">Membrane</keyword>
<feature type="transmembrane region" description="Helical" evidence="5">
    <location>
        <begin position="304"/>
        <end position="325"/>
    </location>
</feature>
<reference evidence="8 9" key="1">
    <citation type="submission" date="2016-10" db="EMBL/GenBank/DDBJ databases">
        <authorList>
            <person name="Varghese N."/>
            <person name="Submissions S."/>
        </authorList>
    </citation>
    <scope>NUCLEOTIDE SEQUENCE [LARGE SCALE GENOMIC DNA]</scope>
    <source>
        <strain evidence="8 9">CGMCC 1.3527</strain>
    </source>
</reference>
<evidence type="ECO:0000256" key="4">
    <source>
        <dbReference type="ARBA" id="ARBA00023136"/>
    </source>
</evidence>
<sequence>MVNAFAYVPAIVLLPFFSFLVALGAGKYLPKGGAFGGIAATAGSFLLSIWVAAAVAGGRAYNETLYYWAGEGGAGIGPTDIELTFGVLIDPLSALMLVIVTLVALLVHVFSLGYMNDEGETGLPRYYAGLGLFTASMLGFVVADNLLMAFMFFELVGLCSYLLIGFHFREPGPPSAAKKAFLVTRFGDYFFLVGVVAVFATFGTAQFAGPESFPALADAALNGSGSVAWTPGGLDLGTWLTVVGLLVLGGVVGKSAQFPLHTWLPDAMEGPTPVSALIHAATMVAAGVYLVARMYGFYVLTPTTMAVIAFIGGFTALFAATMGLVKDELKQVLAYSTISQYGYMMLALGAGGYVAAVFHLTTHAFFKALLFLGAGSVIIAMHHNEDMWDMGGLKSRMPVTYYTFLAGSLALAGIFPFAGFWSKDEILYEALVHGLNDPLLLGGYLMGLLAVPVTAFYTFRMVFLTFHGEPRSDTARDPEPVRWNVKGPLTVLGSLAVVTGLINMVPVQKVLGLEGIDLLHRWLDNEWGGIEGLSSHHYADIGPYSSAYLVGGEVGTVLVGAAVSLGLALLGLGLAWRLYNVASPTEHTAKLGGVKDVLYNNYYLDELQVWLAYRTEDVAGGANTFDQGIIDGVVNGVSSVSLTGSGRIRKLQSGVVSQYAALLTFGLVALLLVLGATGGWFL</sequence>
<dbReference type="NCBIfam" id="TIGR01974">
    <property type="entry name" value="NDH_I_L"/>
    <property type="match status" value="1"/>
</dbReference>